<sequence length="117" mass="12513">MLALRALTLLLPALSAAYSLKACTDTGCKEGCVDFSADDVSSDSDCMDFGFVAKSVYWARTLNTLDGWYSPGCKGGTGKEDAWINSGNPANNACMSLADTDFAKRGIRYYIVNNSAE</sequence>
<gene>
    <name evidence="2" type="ORF">ACN38_g1805</name>
</gene>
<feature type="chain" id="PRO_5005819784" evidence="1">
    <location>
        <begin position="18"/>
        <end position="117"/>
    </location>
</feature>
<feature type="signal peptide" evidence="1">
    <location>
        <begin position="1"/>
        <end position="17"/>
    </location>
</feature>
<keyword evidence="1" id="KW-0732">Signal</keyword>
<dbReference type="Proteomes" id="UP000037696">
    <property type="component" value="Unassembled WGS sequence"/>
</dbReference>
<evidence type="ECO:0000256" key="1">
    <source>
        <dbReference type="SAM" id="SignalP"/>
    </source>
</evidence>
<protein>
    <submittedName>
        <fullName evidence="2">Uncharacterized protein</fullName>
    </submittedName>
</protein>
<accession>A0A0M8PFS0</accession>
<comment type="caution">
    <text evidence="2">The sequence shown here is derived from an EMBL/GenBank/DDBJ whole genome shotgun (WGS) entry which is preliminary data.</text>
</comment>
<name>A0A0M8PFS0_9EURO</name>
<organism evidence="2 3">
    <name type="scientific">Penicillium nordicum</name>
    <dbReference type="NCBI Taxonomy" id="229535"/>
    <lineage>
        <taxon>Eukaryota</taxon>
        <taxon>Fungi</taxon>
        <taxon>Dikarya</taxon>
        <taxon>Ascomycota</taxon>
        <taxon>Pezizomycotina</taxon>
        <taxon>Eurotiomycetes</taxon>
        <taxon>Eurotiomycetidae</taxon>
        <taxon>Eurotiales</taxon>
        <taxon>Aspergillaceae</taxon>
        <taxon>Penicillium</taxon>
    </lineage>
</organism>
<evidence type="ECO:0000313" key="2">
    <source>
        <dbReference type="EMBL" id="KOS47241.1"/>
    </source>
</evidence>
<dbReference type="AlphaFoldDB" id="A0A0M8PFS0"/>
<evidence type="ECO:0000313" key="3">
    <source>
        <dbReference type="Proteomes" id="UP000037696"/>
    </source>
</evidence>
<reference evidence="2 3" key="1">
    <citation type="submission" date="2015-08" db="EMBL/GenBank/DDBJ databases">
        <title>Genome sequencing of Penicillium nordicum.</title>
        <authorList>
            <person name="Nguyen H.D."/>
            <person name="Seifert K.A."/>
        </authorList>
    </citation>
    <scope>NUCLEOTIDE SEQUENCE [LARGE SCALE GENOMIC DNA]</scope>
    <source>
        <strain evidence="2 3">DAOMC 185683</strain>
    </source>
</reference>
<dbReference type="EMBL" id="LHQQ01000018">
    <property type="protein sequence ID" value="KOS47241.1"/>
    <property type="molecule type" value="Genomic_DNA"/>
</dbReference>
<proteinExistence type="predicted"/>
<dbReference type="OrthoDB" id="4525913at2759"/>
<keyword evidence="3" id="KW-1185">Reference proteome</keyword>